<evidence type="ECO:0000256" key="6">
    <source>
        <dbReference type="SAM" id="MobiDB-lite"/>
    </source>
</evidence>
<keyword evidence="3" id="KW-1081">Inhibition of host apoptosis by viral BCL2-like protein</keyword>
<keyword evidence="4" id="KW-1119">Modulation of host cell apoptosis by virus</keyword>
<evidence type="ECO:0000313" key="7">
    <source>
        <dbReference type="EMBL" id="XBH23584.1"/>
    </source>
</evidence>
<reference evidence="7" key="2">
    <citation type="submission" date="2024-02" db="EMBL/GenBank/DDBJ databases">
        <authorList>
            <person name="Hu B."/>
        </authorList>
    </citation>
    <scope>NUCLEOTIDE SEQUENCE</scope>
    <source>
        <strain evidence="7">1A/Kenya/BAT2584/2015</strain>
    </source>
</reference>
<feature type="region of interest" description="Disordered" evidence="6">
    <location>
        <begin position="135"/>
        <end position="158"/>
    </location>
</feature>
<accession>A0AAU7E0B9</accession>
<evidence type="ECO:0000256" key="1">
    <source>
        <dbReference type="ARBA" id="ARBA00010275"/>
    </source>
</evidence>
<reference evidence="7" key="1">
    <citation type="journal article" date="2024" name="Microbiome">
        <title>Substantial viral diversity in bats and rodents from East Africa: insights into evolution, recombination, and cocirculation.</title>
        <authorList>
            <person name="Wang D."/>
            <person name="Yang X."/>
            <person name="Ren Z."/>
            <person name="Hu B."/>
            <person name="Zhao H."/>
            <person name="Yang K."/>
            <person name="Shi P."/>
            <person name="Zhang Z."/>
            <person name="Feng Q."/>
            <person name="Nawenja C.V."/>
            <person name="Obanda V."/>
            <person name="Robert K."/>
            <person name="Nalikka B."/>
            <person name="Waruhiu C.N."/>
            <person name="Ochola G.O."/>
            <person name="Onyuok S.O."/>
            <person name="Ochieng H."/>
            <person name="Li B."/>
            <person name="Zhu Y."/>
            <person name="Si H."/>
            <person name="Yin J."/>
            <person name="Kristiansen K."/>
            <person name="Jin X."/>
            <person name="Xu X."/>
            <person name="Xiao M."/>
            <person name="Agwanda B."/>
            <person name="Ommeh S."/>
            <person name="Li J."/>
            <person name="Shi Z.L."/>
        </authorList>
    </citation>
    <scope>NUCLEOTIDE SEQUENCE</scope>
    <source>
        <strain evidence="7">1A/Kenya/BAT2584/2015</strain>
    </source>
</reference>
<evidence type="ECO:0000256" key="4">
    <source>
        <dbReference type="ARBA" id="ARBA00023323"/>
    </source>
</evidence>
<sequence length="158" mass="17994">MDLLNLLQDYDDFKKIIWGSLRATSGFSRSLFYPQLSTIVWNAKVDYEEELKALIPEESCLWGFLARGDTLFFQRFIVEKIDLSTRGRIVAGLALISFIADRWEVNLSISEKLNRLCIPLWNRIDMVRQLVSTGTVEAPTGSETEQVVPEGLSDSDTE</sequence>
<protein>
    <recommendedName>
        <fullName evidence="5">E1B 19 kDa protein</fullName>
    </recommendedName>
</protein>
<dbReference type="InterPro" id="IPR002924">
    <property type="entry name" value="Adenovir_t-Ag_E1B_19kDa"/>
</dbReference>
<comment type="similarity">
    <text evidence="1">Belongs to the adenoviridae E1B 19 kDa protein family.</text>
</comment>
<feature type="compositionally biased region" description="Polar residues" evidence="6">
    <location>
        <begin position="135"/>
        <end position="145"/>
    </location>
</feature>
<evidence type="ECO:0000256" key="2">
    <source>
        <dbReference type="ARBA" id="ARBA00022518"/>
    </source>
</evidence>
<evidence type="ECO:0000256" key="3">
    <source>
        <dbReference type="ARBA" id="ARBA00023189"/>
    </source>
</evidence>
<proteinExistence type="inferred from homology"/>
<keyword evidence="4" id="KW-0945">Host-virus interaction</keyword>
<dbReference type="EMBL" id="PP711818">
    <property type="protein sequence ID" value="XBH23584.1"/>
    <property type="molecule type" value="Genomic_DNA"/>
</dbReference>
<keyword evidence="2" id="KW-0244">Early protein</keyword>
<name>A0AAU7E0B9_9ADEN</name>
<organism evidence="7">
    <name type="scientific">Cardioderma bat adenovirus</name>
    <dbReference type="NCBI Taxonomy" id="3141913"/>
    <lineage>
        <taxon>Viruses</taxon>
        <taxon>Varidnaviria</taxon>
        <taxon>Bamfordvirae</taxon>
        <taxon>Preplasmiviricota</taxon>
        <taxon>Polisuviricotina</taxon>
        <taxon>Pharingeaviricetes</taxon>
        <taxon>Rowavirales</taxon>
        <taxon>Adenoviridae</taxon>
    </lineage>
</organism>
<dbReference type="Pfam" id="PF01691">
    <property type="entry name" value="Adeno_E1B_19K"/>
    <property type="match status" value="1"/>
</dbReference>
<evidence type="ECO:0000256" key="5">
    <source>
        <dbReference type="ARBA" id="ARBA00030501"/>
    </source>
</evidence>
<dbReference type="GO" id="GO:0033668">
    <property type="term" value="P:symbiont-mediated suppression of host apoptosis"/>
    <property type="evidence" value="ECO:0007669"/>
    <property type="project" value="UniProtKB-KW"/>
</dbReference>